<accession>A0A8C8ULT2</accession>
<dbReference type="AlphaFoldDB" id="A0A8C8ULT2"/>
<evidence type="ECO:0000313" key="2">
    <source>
        <dbReference type="Proteomes" id="UP000694547"/>
    </source>
</evidence>
<evidence type="ECO:0000313" key="1">
    <source>
        <dbReference type="Ensembl" id="ENSPEMP00000033276.1"/>
    </source>
</evidence>
<reference evidence="1" key="3">
    <citation type="submission" date="2025-09" db="UniProtKB">
        <authorList>
            <consortium name="Ensembl"/>
        </authorList>
    </citation>
    <scope>IDENTIFICATION</scope>
</reference>
<dbReference type="Proteomes" id="UP000694547">
    <property type="component" value="Chromosome 3"/>
</dbReference>
<dbReference type="Ensembl" id="ENSPEMT00000036747.1">
    <property type="protein sequence ID" value="ENSPEMP00000033276.1"/>
    <property type="gene ID" value="ENSPEMG00000025522.1"/>
</dbReference>
<protein>
    <submittedName>
        <fullName evidence="1">Uncharacterized protein</fullName>
    </submittedName>
</protein>
<sequence>WLWESFYAIHKTQLWSTTLRLSWNSLGSPGWPRTHRDPPASASQVQGLKACATV</sequence>
<proteinExistence type="predicted"/>
<keyword evidence="2" id="KW-1185">Reference proteome</keyword>
<organism evidence="1 2">
    <name type="scientific">Peromyscus maniculatus bairdii</name>
    <name type="common">Prairie deer mouse</name>
    <dbReference type="NCBI Taxonomy" id="230844"/>
    <lineage>
        <taxon>Eukaryota</taxon>
        <taxon>Metazoa</taxon>
        <taxon>Chordata</taxon>
        <taxon>Craniata</taxon>
        <taxon>Vertebrata</taxon>
        <taxon>Euteleostomi</taxon>
        <taxon>Mammalia</taxon>
        <taxon>Eutheria</taxon>
        <taxon>Euarchontoglires</taxon>
        <taxon>Glires</taxon>
        <taxon>Rodentia</taxon>
        <taxon>Myomorpha</taxon>
        <taxon>Muroidea</taxon>
        <taxon>Cricetidae</taxon>
        <taxon>Neotominae</taxon>
        <taxon>Peromyscus</taxon>
    </lineage>
</organism>
<reference evidence="1 2" key="1">
    <citation type="submission" date="2018-10" db="EMBL/GenBank/DDBJ databases">
        <title>Improved assembly of the deer mouse Peromyscus maniculatus genome.</title>
        <authorList>
            <person name="Lassance J.-M."/>
            <person name="Hoekstra H.E."/>
        </authorList>
    </citation>
    <scope>NUCLEOTIDE SEQUENCE [LARGE SCALE GENOMIC DNA]</scope>
</reference>
<name>A0A8C8ULT2_PERMB</name>
<reference evidence="1" key="2">
    <citation type="submission" date="2025-08" db="UniProtKB">
        <authorList>
            <consortium name="Ensembl"/>
        </authorList>
    </citation>
    <scope>IDENTIFICATION</scope>
</reference>